<proteinExistence type="predicted"/>
<keyword evidence="3" id="KW-1185">Reference proteome</keyword>
<evidence type="ECO:0000313" key="2">
    <source>
        <dbReference type="EMBL" id="SES88319.1"/>
    </source>
</evidence>
<gene>
    <name evidence="1" type="ORF">MFU01_25550</name>
    <name evidence="2" type="ORF">SAMN05443572_101467</name>
</gene>
<dbReference type="EMBL" id="BJXR01000025">
    <property type="protein sequence ID" value="GEN07518.1"/>
    <property type="molecule type" value="Genomic_DNA"/>
</dbReference>
<evidence type="ECO:0000313" key="3">
    <source>
        <dbReference type="Proteomes" id="UP000183760"/>
    </source>
</evidence>
<dbReference type="RefSeq" id="WP_074948702.1">
    <property type="nucleotide sequence ID" value="NZ_BJXR01000025.1"/>
</dbReference>
<dbReference type="Proteomes" id="UP000321514">
    <property type="component" value="Unassembled WGS sequence"/>
</dbReference>
<reference evidence="2 3" key="1">
    <citation type="submission" date="2016-10" db="EMBL/GenBank/DDBJ databases">
        <authorList>
            <person name="Varghese N."/>
            <person name="Submissions S."/>
        </authorList>
    </citation>
    <scope>NUCLEOTIDE SEQUENCE [LARGE SCALE GENOMIC DNA]</scope>
    <source>
        <strain evidence="2 3">DSM 16525</strain>
    </source>
</reference>
<dbReference type="Proteomes" id="UP000183760">
    <property type="component" value="Unassembled WGS sequence"/>
</dbReference>
<name>A0A511T2D7_MYXFU</name>
<dbReference type="OrthoDB" id="5380727at2"/>
<sequence>MADAETLDRLGREVSFEELAERFKGHDMRDWLLENRTLVSEEPKPRLIEGSLQVDHDLETGDGPWVLVIDGDLVTTGDLVCTTDDYAVSTLFITGQLRARNIRFQSSARVSVDGDVVVSGVIVGTGGDSEASLGTSSTLTARAVVLDSNTAIWAKAGQPRSVPEAYRTLIVGGKGWQSFIPDVDVGDPSHHQQTFVPEVIRGGVLDAYKTWSHVRTGGGPLLPEVEQALRQKKGL</sequence>
<evidence type="ECO:0000313" key="1">
    <source>
        <dbReference type="EMBL" id="GEN07518.1"/>
    </source>
</evidence>
<comment type="caution">
    <text evidence="1">The sequence shown here is derived from an EMBL/GenBank/DDBJ whole genome shotgun (WGS) entry which is preliminary data.</text>
</comment>
<organism evidence="1 4">
    <name type="scientific">Myxococcus fulvus</name>
    <dbReference type="NCBI Taxonomy" id="33"/>
    <lineage>
        <taxon>Bacteria</taxon>
        <taxon>Pseudomonadati</taxon>
        <taxon>Myxococcota</taxon>
        <taxon>Myxococcia</taxon>
        <taxon>Myxococcales</taxon>
        <taxon>Cystobacterineae</taxon>
        <taxon>Myxococcaceae</taxon>
        <taxon>Myxococcus</taxon>
    </lineage>
</organism>
<dbReference type="EMBL" id="FOIB01000001">
    <property type="protein sequence ID" value="SES88319.1"/>
    <property type="molecule type" value="Genomic_DNA"/>
</dbReference>
<evidence type="ECO:0000313" key="4">
    <source>
        <dbReference type="Proteomes" id="UP000321514"/>
    </source>
</evidence>
<reference evidence="1 4" key="2">
    <citation type="submission" date="2019-07" db="EMBL/GenBank/DDBJ databases">
        <title>Whole genome shotgun sequence of Myxococcus fulvus NBRC 100333.</title>
        <authorList>
            <person name="Hosoyama A."/>
            <person name="Uohara A."/>
            <person name="Ohji S."/>
            <person name="Ichikawa N."/>
        </authorList>
    </citation>
    <scope>NUCLEOTIDE SEQUENCE [LARGE SCALE GENOMIC DNA]</scope>
    <source>
        <strain evidence="1 4">NBRC 100333</strain>
    </source>
</reference>
<accession>A0A511T2D7</accession>
<dbReference type="STRING" id="1334629.MFUL124B02_03275"/>
<protein>
    <submittedName>
        <fullName evidence="1">Uncharacterized protein</fullName>
    </submittedName>
</protein>
<dbReference type="AlphaFoldDB" id="A0A511T2D7"/>